<protein>
    <submittedName>
        <fullName evidence="1">Uncharacterized protein</fullName>
    </submittedName>
</protein>
<dbReference type="AlphaFoldDB" id="A0AAV9ES74"/>
<sequence>MALGPFHRTRLFLMYKAMHLERFTTPEEVRLSSLGTCSPPEDWSEVESTNDYLVQKRKGRIHREEVNREWLVRNDSKPAQRSLYSTRKHSSKIVIWFSAFKMYLHRSFSEDNKLNYVFST</sequence>
<dbReference type="Proteomes" id="UP001180020">
    <property type="component" value="Unassembled WGS sequence"/>
</dbReference>
<accession>A0AAV9ES74</accession>
<evidence type="ECO:0000313" key="1">
    <source>
        <dbReference type="EMBL" id="KAK1316466.1"/>
    </source>
</evidence>
<reference evidence="1" key="1">
    <citation type="journal article" date="2023" name="Nat. Commun.">
        <title>Diploid and tetraploid genomes of Acorus and the evolution of monocots.</title>
        <authorList>
            <person name="Ma L."/>
            <person name="Liu K.W."/>
            <person name="Li Z."/>
            <person name="Hsiao Y.Y."/>
            <person name="Qi Y."/>
            <person name="Fu T."/>
            <person name="Tang G.D."/>
            <person name="Zhang D."/>
            <person name="Sun W.H."/>
            <person name="Liu D.K."/>
            <person name="Li Y."/>
            <person name="Chen G.Z."/>
            <person name="Liu X.D."/>
            <person name="Liao X.Y."/>
            <person name="Jiang Y.T."/>
            <person name="Yu X."/>
            <person name="Hao Y."/>
            <person name="Huang J."/>
            <person name="Zhao X.W."/>
            <person name="Ke S."/>
            <person name="Chen Y.Y."/>
            <person name="Wu W.L."/>
            <person name="Hsu J.L."/>
            <person name="Lin Y.F."/>
            <person name="Huang M.D."/>
            <person name="Li C.Y."/>
            <person name="Huang L."/>
            <person name="Wang Z.W."/>
            <person name="Zhao X."/>
            <person name="Zhong W.Y."/>
            <person name="Peng D.H."/>
            <person name="Ahmad S."/>
            <person name="Lan S."/>
            <person name="Zhang J.S."/>
            <person name="Tsai W.C."/>
            <person name="Van de Peer Y."/>
            <person name="Liu Z.J."/>
        </authorList>
    </citation>
    <scope>NUCLEOTIDE SEQUENCE</scope>
    <source>
        <strain evidence="1">CP</strain>
    </source>
</reference>
<reference evidence="1" key="2">
    <citation type="submission" date="2023-06" db="EMBL/GenBank/DDBJ databases">
        <authorList>
            <person name="Ma L."/>
            <person name="Liu K.-W."/>
            <person name="Li Z."/>
            <person name="Hsiao Y.-Y."/>
            <person name="Qi Y."/>
            <person name="Fu T."/>
            <person name="Tang G."/>
            <person name="Zhang D."/>
            <person name="Sun W.-H."/>
            <person name="Liu D.-K."/>
            <person name="Li Y."/>
            <person name="Chen G.-Z."/>
            <person name="Liu X.-D."/>
            <person name="Liao X.-Y."/>
            <person name="Jiang Y.-T."/>
            <person name="Yu X."/>
            <person name="Hao Y."/>
            <person name="Huang J."/>
            <person name="Zhao X.-W."/>
            <person name="Ke S."/>
            <person name="Chen Y.-Y."/>
            <person name="Wu W.-L."/>
            <person name="Hsu J.-L."/>
            <person name="Lin Y.-F."/>
            <person name="Huang M.-D."/>
            <person name="Li C.-Y."/>
            <person name="Huang L."/>
            <person name="Wang Z.-W."/>
            <person name="Zhao X."/>
            <person name="Zhong W.-Y."/>
            <person name="Peng D.-H."/>
            <person name="Ahmad S."/>
            <person name="Lan S."/>
            <person name="Zhang J.-S."/>
            <person name="Tsai W.-C."/>
            <person name="Van De Peer Y."/>
            <person name="Liu Z.-J."/>
        </authorList>
    </citation>
    <scope>NUCLEOTIDE SEQUENCE</scope>
    <source>
        <strain evidence="1">CP</strain>
        <tissue evidence="1">Leaves</tissue>
    </source>
</reference>
<evidence type="ECO:0000313" key="2">
    <source>
        <dbReference type="Proteomes" id="UP001180020"/>
    </source>
</evidence>
<organism evidence="1 2">
    <name type="scientific">Acorus calamus</name>
    <name type="common">Sweet flag</name>
    <dbReference type="NCBI Taxonomy" id="4465"/>
    <lineage>
        <taxon>Eukaryota</taxon>
        <taxon>Viridiplantae</taxon>
        <taxon>Streptophyta</taxon>
        <taxon>Embryophyta</taxon>
        <taxon>Tracheophyta</taxon>
        <taxon>Spermatophyta</taxon>
        <taxon>Magnoliopsida</taxon>
        <taxon>Liliopsida</taxon>
        <taxon>Acoraceae</taxon>
        <taxon>Acorus</taxon>
    </lineage>
</organism>
<gene>
    <name evidence="1" type="ORF">QJS10_CPA05g00892</name>
</gene>
<name>A0AAV9ES74_ACOCL</name>
<keyword evidence="2" id="KW-1185">Reference proteome</keyword>
<comment type="caution">
    <text evidence="1">The sequence shown here is derived from an EMBL/GenBank/DDBJ whole genome shotgun (WGS) entry which is preliminary data.</text>
</comment>
<dbReference type="EMBL" id="JAUJYO010000005">
    <property type="protein sequence ID" value="KAK1316466.1"/>
    <property type="molecule type" value="Genomic_DNA"/>
</dbReference>
<proteinExistence type="predicted"/>